<feature type="compositionally biased region" description="Low complexity" evidence="9">
    <location>
        <begin position="492"/>
        <end position="502"/>
    </location>
</feature>
<evidence type="ECO:0000313" key="10">
    <source>
        <dbReference type="EMBL" id="AHM27271.1"/>
    </source>
</evidence>
<evidence type="ECO:0000256" key="2">
    <source>
        <dbReference type="ARBA" id="ARBA00022581"/>
    </source>
</evidence>
<evidence type="ECO:0000256" key="7">
    <source>
        <dbReference type="HAMAP-Rule" id="MF_04002"/>
    </source>
</evidence>
<evidence type="ECO:0000256" key="5">
    <source>
        <dbReference type="ARBA" id="ARBA00022921"/>
    </source>
</evidence>
<protein>
    <recommendedName>
        <fullName evidence="7 8">Major capsid protein L1</fullName>
    </recommendedName>
</protein>
<dbReference type="InterPro" id="IPR036973">
    <property type="entry name" value="Capsid_L1_sf_Papillomavir"/>
</dbReference>
<keyword evidence="8" id="KW-1145">T=7 icosahedral capsid protein</keyword>
<evidence type="ECO:0000256" key="4">
    <source>
        <dbReference type="ARBA" id="ARBA00022844"/>
    </source>
</evidence>
<dbReference type="OrthoDB" id="5037at10239"/>
<feature type="compositionally biased region" description="Basic residues" evidence="9">
    <location>
        <begin position="503"/>
        <end position="512"/>
    </location>
</feature>
<evidence type="ECO:0000256" key="6">
    <source>
        <dbReference type="ARBA" id="ARBA00023296"/>
    </source>
</evidence>
<keyword evidence="7" id="KW-1164">Virus endocytosis by host</keyword>
<dbReference type="Proteomes" id="UP000125000">
    <property type="component" value="Segment"/>
</dbReference>
<organism evidence="10 11">
    <name type="scientific">Vulpes vulpes papillomavirus 1</name>
    <dbReference type="NCBI Taxonomy" id="1163709"/>
    <lineage>
        <taxon>Viruses</taxon>
        <taxon>Monodnaviria</taxon>
        <taxon>Shotokuvirae</taxon>
        <taxon>Cossaviricota</taxon>
        <taxon>Papovaviricetes</taxon>
        <taxon>Zurhausenvirales</taxon>
        <taxon>Papillomaviridae</taxon>
        <taxon>Firstpapillomavirinae</taxon>
        <taxon>Treisetapapillomavirus</taxon>
        <taxon>Treisetapapillomavirus 1</taxon>
    </lineage>
</organism>
<dbReference type="InterPro" id="IPR011222">
    <property type="entry name" value="dsDNA_vir_gr_I_capsid"/>
</dbReference>
<keyword evidence="4 7" id="KW-0946">Virion</keyword>
<dbReference type="PRINTS" id="PR00865">
    <property type="entry name" value="HPVCAPSIDL1"/>
</dbReference>
<keyword evidence="3 7" id="KW-1161">Viral attachment to host cell</keyword>
<evidence type="ECO:0000313" key="11">
    <source>
        <dbReference type="Proteomes" id="UP000125000"/>
    </source>
</evidence>
<comment type="function">
    <text evidence="7 8">Forms an icosahedral capsid with a T=7 symmetry and a 50 nm diameter. The capsid is composed of 72 pentamers linked to each other by disulfide bonds and associated with L2 proteins. Binds to heparan sulfate proteoglycans on cell surface of basal layer keratinocytes to provide initial virion attachment. This binding mediates a conformational change in the virus capsid that facilitates efficient infection. The virion enters the host cell via endocytosis. During virus trafficking, L1 protein dissociates from the viral DNA and the genomic DNA is released to the host nucleus. The virion assembly takes place within the cell nucleus. Encapsulates the genomic DNA together with protein L2.</text>
</comment>
<dbReference type="GO" id="GO:0039620">
    <property type="term" value="C:T=7 icosahedral viral capsid"/>
    <property type="evidence" value="ECO:0007669"/>
    <property type="project" value="UniProtKB-UniRule"/>
</dbReference>
<feature type="disulfide bond" description="Interchain (with Cys-175)" evidence="7">
    <location>
        <position position="433"/>
    </location>
</feature>
<name>A0A0A7BVN0_9PAPI</name>
<evidence type="ECO:0000256" key="8">
    <source>
        <dbReference type="RuleBase" id="RU361248"/>
    </source>
</evidence>
<accession>A0A0A7BVN0</accession>
<dbReference type="GO" id="GO:0075509">
    <property type="term" value="P:endocytosis involved in viral entry into host cell"/>
    <property type="evidence" value="ECO:0007669"/>
    <property type="project" value="UniProtKB-KW"/>
</dbReference>
<keyword evidence="7" id="KW-1015">Disulfide bond</keyword>
<sequence>MSNWLPSTGKIYLPPTKPVPKILHTDEFVTPTNIFFHAGSERLITVGHPYFEVKSVEGVIEVPKVSGNQFRVFQVLLPDPNKFALIDTNIYDSENERLVWRLRGLEITRGGPLGIGTSGHPLFNKLNDTENPNRLVPQAEADSRVNVSVDPKQTQLFIVGCTPPVGTHWDKAKPCDTANQNGKCPPIELVHSVIQDGDMCDTGFGNMNFAVLQEDKSGVPLDIVASTCKWPDFTKMTKDAYGNSLFFFGKREQLFTRHLFTRNGNTGDAIPNGEKHEYYLVGGSEPTNKAAPSTYFGVPSGSLVSSDANLFNRPLWIQRAQGMNNGVCWGNNVFITLVDNTHNTNFHITVNSNGETPQTYKPADFRTFLRHTEMYEFELIVQLCKVKLTPEVLGYINVMDPNIVEEWNISFLPPPQGSLEDSYRYLASLATRCPIPEVPKEKSEPYKDLNLWKVDLKDRLSSELSQHSLGRRFLYQVGTSNGINGPLKRMRTSGSSSTARSSTAKKRKKTTN</sequence>
<dbReference type="Pfam" id="PF00500">
    <property type="entry name" value="Late_protein_L1"/>
    <property type="match status" value="1"/>
</dbReference>
<dbReference type="InterPro" id="IPR002210">
    <property type="entry name" value="Capsid_L1_Papillomavir"/>
</dbReference>
<evidence type="ECO:0000256" key="1">
    <source>
        <dbReference type="ARBA" id="ARBA00022561"/>
    </source>
</evidence>
<dbReference type="HAMAP" id="MF_04002">
    <property type="entry name" value="PPV_L1"/>
    <property type="match status" value="1"/>
</dbReference>
<dbReference type="SUPFAM" id="SSF88648">
    <property type="entry name" value="Group I dsDNA viruses"/>
    <property type="match status" value="1"/>
</dbReference>
<keyword evidence="2 7" id="KW-0945">Host-virus interaction</keyword>
<feature type="region of interest" description="Disordered" evidence="9">
    <location>
        <begin position="484"/>
        <end position="512"/>
    </location>
</feature>
<gene>
    <name evidence="7 8" type="primary">L1</name>
</gene>
<keyword evidence="5 7" id="KW-0426">Late protein</keyword>
<keyword evidence="11" id="KW-1185">Reference proteome</keyword>
<keyword evidence="7" id="KW-1162">Viral penetration into host cytoplasm</keyword>
<comment type="subunit">
    <text evidence="7">Self-assembles into homopentamers. The capsid has an icosahedral symmetry and consists of 72 capsomers, with each capsomer being a pentamer of L1. Interacts with the minor capsid protein L2; this interaction is necessary for viral genome encapsidation. Interacts with protein E2; this interaction enhances E2-dependent replication and transcription activation.</text>
</comment>
<evidence type="ECO:0000256" key="3">
    <source>
        <dbReference type="ARBA" id="ARBA00022804"/>
    </source>
</evidence>
<proteinExistence type="inferred from homology"/>
<keyword evidence="6 7" id="KW-1160">Virus entry into host cell</keyword>
<dbReference type="EMBL" id="KF857586">
    <property type="protein sequence ID" value="AHM27271.1"/>
    <property type="molecule type" value="Genomic_DNA"/>
</dbReference>
<keyword evidence="7" id="KW-1048">Host nucleus</keyword>
<reference evidence="10 11" key="1">
    <citation type="submission" date="2013-11" db="EMBL/GenBank/DDBJ databases">
        <title>Exploring papillomavirus diversity in European mammals.</title>
        <authorList>
            <person name="Mengual-Chulia B."/>
            <person name="Bravo I.G."/>
        </authorList>
    </citation>
    <scope>NUCLEOTIDE SEQUENCE [LARGE SCALE GENOMIC DNA]</scope>
    <source>
        <strain evidence="10">ILAT 93957</strain>
    </source>
</reference>
<comment type="similarity">
    <text evidence="7 8">Belongs to the papillomaviridae L1 protein family.</text>
</comment>
<comment type="subcellular location">
    <subcellularLocation>
        <location evidence="7">Virion</location>
    </subcellularLocation>
    <subcellularLocation>
        <location evidence="7">Host nucleus</location>
    </subcellularLocation>
</comment>
<keyword evidence="1 7" id="KW-0167">Capsid protein</keyword>
<dbReference type="GO" id="GO:0005198">
    <property type="term" value="F:structural molecule activity"/>
    <property type="evidence" value="ECO:0007669"/>
    <property type="project" value="UniProtKB-UniRule"/>
</dbReference>
<dbReference type="GO" id="GO:0019062">
    <property type="term" value="P:virion attachment to host cell"/>
    <property type="evidence" value="ECO:0007669"/>
    <property type="project" value="UniProtKB-UniRule"/>
</dbReference>
<feature type="disulfide bond" description="Interchain (with Cys-433)" evidence="7">
    <location>
        <position position="175"/>
    </location>
</feature>
<evidence type="ECO:0000256" key="9">
    <source>
        <dbReference type="SAM" id="MobiDB-lite"/>
    </source>
</evidence>
<dbReference type="GO" id="GO:0042025">
    <property type="term" value="C:host cell nucleus"/>
    <property type="evidence" value="ECO:0007669"/>
    <property type="project" value="UniProtKB-SubCell"/>
</dbReference>
<dbReference type="Gene3D" id="2.60.175.20">
    <property type="entry name" value="Major capsid L1 (late) superfamily, Papillomavirus"/>
    <property type="match status" value="2"/>
</dbReference>